<evidence type="ECO:0000256" key="1">
    <source>
        <dbReference type="ARBA" id="ARBA00011073"/>
    </source>
</evidence>
<evidence type="ECO:0000256" key="4">
    <source>
        <dbReference type="ARBA" id="ARBA00022825"/>
    </source>
</evidence>
<feature type="region of interest" description="Disordered" evidence="6">
    <location>
        <begin position="313"/>
        <end position="344"/>
    </location>
</feature>
<accession>A0AAD5XFW9</accession>
<dbReference type="InterPro" id="IPR036852">
    <property type="entry name" value="Peptidase_S8/S53_dom_sf"/>
</dbReference>
<name>A0AAD5XFW9_9FUNG</name>
<dbReference type="PANTHER" id="PTHR43806">
    <property type="entry name" value="PEPTIDASE S8"/>
    <property type="match status" value="1"/>
</dbReference>
<reference evidence="8" key="1">
    <citation type="submission" date="2020-05" db="EMBL/GenBank/DDBJ databases">
        <title>Phylogenomic resolution of chytrid fungi.</title>
        <authorList>
            <person name="Stajich J.E."/>
            <person name="Amses K."/>
            <person name="Simmons R."/>
            <person name="Seto K."/>
            <person name="Myers J."/>
            <person name="Bonds A."/>
            <person name="Quandt C.A."/>
            <person name="Barry K."/>
            <person name="Liu P."/>
            <person name="Grigoriev I."/>
            <person name="Longcore J.E."/>
            <person name="James T.Y."/>
        </authorList>
    </citation>
    <scope>NUCLEOTIDE SEQUENCE</scope>
    <source>
        <strain evidence="8">JEL0513</strain>
    </source>
</reference>
<keyword evidence="2 8" id="KW-0645">Protease</keyword>
<protein>
    <submittedName>
        <fullName evidence="8">Serine protease</fullName>
    </submittedName>
</protein>
<dbReference type="Pfam" id="PF01841">
    <property type="entry name" value="Transglut_core"/>
    <property type="match status" value="1"/>
</dbReference>
<dbReference type="InterPro" id="IPR002931">
    <property type="entry name" value="Transglutaminase-like"/>
</dbReference>
<dbReference type="PROSITE" id="PS51892">
    <property type="entry name" value="SUBTILASE"/>
    <property type="match status" value="1"/>
</dbReference>
<comment type="caution">
    <text evidence="8">The sequence shown here is derived from an EMBL/GenBank/DDBJ whole genome shotgun (WGS) entry which is preliminary data.</text>
</comment>
<dbReference type="CDD" id="cd04077">
    <property type="entry name" value="Peptidases_S8_PCSK9_ProteinaseK_like"/>
    <property type="match status" value="1"/>
</dbReference>
<dbReference type="InterPro" id="IPR000209">
    <property type="entry name" value="Peptidase_S8/S53_dom"/>
</dbReference>
<dbReference type="Proteomes" id="UP001211907">
    <property type="component" value="Unassembled WGS sequence"/>
</dbReference>
<sequence length="983" mass="106131">MRDIDTWHPTMLKLRGAAPLGSGPNPGTPLILDQEALSRVDAFAIATPPSQTKSTVQLATYLTAKYKNDQVAQIRAIFCWVANNIHYDWSGYQSGRHSPQDAKHVLQSRVSVCEGYANLFLALCNCANIRAFKISGAATGIRTIKSSPRTTGDSTANLDGHAWNAVLIRGEYRFIESTWASGAVANGKYISRYNPTPYFLVSPTQFIYSHFPKPDSQQHHQQLSNKQYLSTPLTYKEWIELPHIGPAFRANGMRLIHATGHETQKSSPANSNSPVLLSFLDIRNDYLEIAVEVEKVRFQETGGVILANLTREEQEQATSMTTANATTTDPTSIQSPKKSRVTPQAQPPMTLLSYSTPHPTAPATKAIFTFFGYIPRGELVCRIMASISPQLGATGFSALTFHVRNTGPGTARGLPPTVYCGSGVRPILPIEGTLKVGKTFVQFKVQADTGMAGDVVVMTPDKKVIKFVPAKEKGGFWVADVCVDAVGDWKIGRKVEMTVQFGAAYKAGLLILVGIALTSALNTNTQLLVGNINAVDADWEAIVSKVGLVLAQVVPASLPISGAYIAVVDNTLYSTAAAFGVFAFSESASVDFLSTYPRHCLFFVYSLSTYPRHCHKYSHLDSNLHLPSASTLNPYIPKSTFLCGFFFKNITQTELNRVHAIKGIKYIEEYQLVYTNLPTFKVSNANTHTQSAFVDEIVHLGVFHVFHTIDDYVYVKNDGLGVDVYVVSTGININHDEFEGRAVWGATIPEGDKVEDGNGHGTHCAGIISSKVYGIAKKANSIAVKVLKSNGSGSMSDVLKGIEFVARDHIEKNQENASKSYGRTGNKKSVANMSLGGGKSDALDCAVDSTVSLGVHFAVATGNINADACRFSPAASKKSVTVLATTRDDKRAYFSNWGACADIGAPGSNILSTWIGSTNATNIISGTSMASPHVAGVIAAYLSRVDSGWDLLEPAALTADGCECQECYYGDSKIEGDKESTAV</sequence>
<dbReference type="InterPro" id="IPR023828">
    <property type="entry name" value="Peptidase_S8_Ser-AS"/>
</dbReference>
<organism evidence="8 9">
    <name type="scientific">Physocladia obscura</name>
    <dbReference type="NCBI Taxonomy" id="109957"/>
    <lineage>
        <taxon>Eukaryota</taxon>
        <taxon>Fungi</taxon>
        <taxon>Fungi incertae sedis</taxon>
        <taxon>Chytridiomycota</taxon>
        <taxon>Chytridiomycota incertae sedis</taxon>
        <taxon>Chytridiomycetes</taxon>
        <taxon>Chytridiales</taxon>
        <taxon>Chytriomycetaceae</taxon>
        <taxon>Physocladia</taxon>
    </lineage>
</organism>
<dbReference type="AlphaFoldDB" id="A0AAD5XFW9"/>
<evidence type="ECO:0000256" key="2">
    <source>
        <dbReference type="ARBA" id="ARBA00022670"/>
    </source>
</evidence>
<feature type="domain" description="Transglutaminase-like" evidence="7">
    <location>
        <begin position="105"/>
        <end position="179"/>
    </location>
</feature>
<dbReference type="PRINTS" id="PR00723">
    <property type="entry name" value="SUBTILISIN"/>
</dbReference>
<dbReference type="PROSITE" id="PS00138">
    <property type="entry name" value="SUBTILASE_SER"/>
    <property type="match status" value="1"/>
</dbReference>
<dbReference type="InterPro" id="IPR038765">
    <property type="entry name" value="Papain-like_cys_pep_sf"/>
</dbReference>
<keyword evidence="9" id="KW-1185">Reference proteome</keyword>
<dbReference type="SUPFAM" id="SSF54001">
    <property type="entry name" value="Cysteine proteinases"/>
    <property type="match status" value="1"/>
</dbReference>
<gene>
    <name evidence="8" type="primary">SUB8_1</name>
    <name evidence="8" type="ORF">HK100_001812</name>
</gene>
<dbReference type="GO" id="GO:0005615">
    <property type="term" value="C:extracellular space"/>
    <property type="evidence" value="ECO:0007669"/>
    <property type="project" value="TreeGrafter"/>
</dbReference>
<dbReference type="SMART" id="SM00460">
    <property type="entry name" value="TGc"/>
    <property type="match status" value="1"/>
</dbReference>
<comment type="similarity">
    <text evidence="1 5">Belongs to the peptidase S8 family.</text>
</comment>
<dbReference type="InterPro" id="IPR022398">
    <property type="entry name" value="Peptidase_S8_His-AS"/>
</dbReference>
<dbReference type="GO" id="GO:0004252">
    <property type="term" value="F:serine-type endopeptidase activity"/>
    <property type="evidence" value="ECO:0007669"/>
    <property type="project" value="InterPro"/>
</dbReference>
<evidence type="ECO:0000256" key="3">
    <source>
        <dbReference type="ARBA" id="ARBA00022801"/>
    </source>
</evidence>
<feature type="compositionally biased region" description="Low complexity" evidence="6">
    <location>
        <begin position="317"/>
        <end position="331"/>
    </location>
</feature>
<dbReference type="SUPFAM" id="SSF52743">
    <property type="entry name" value="Subtilisin-like"/>
    <property type="match status" value="1"/>
</dbReference>
<comment type="caution">
    <text evidence="5">Lacks conserved residue(s) required for the propagation of feature annotation.</text>
</comment>
<dbReference type="InterPro" id="IPR015500">
    <property type="entry name" value="Peptidase_S8_subtilisin-rel"/>
</dbReference>
<dbReference type="Pfam" id="PF00082">
    <property type="entry name" value="Peptidase_S8"/>
    <property type="match status" value="1"/>
</dbReference>
<dbReference type="Gene3D" id="3.40.50.200">
    <property type="entry name" value="Peptidase S8/S53 domain"/>
    <property type="match status" value="1"/>
</dbReference>
<evidence type="ECO:0000313" key="9">
    <source>
        <dbReference type="Proteomes" id="UP001211907"/>
    </source>
</evidence>
<evidence type="ECO:0000256" key="5">
    <source>
        <dbReference type="PROSITE-ProRule" id="PRU01240"/>
    </source>
</evidence>
<proteinExistence type="inferred from homology"/>
<dbReference type="PANTHER" id="PTHR43806:SF11">
    <property type="entry name" value="CEREVISIN-RELATED"/>
    <property type="match status" value="1"/>
</dbReference>
<dbReference type="FunFam" id="3.40.50.200:FF:000007">
    <property type="entry name" value="Subtilisin-like serine protease"/>
    <property type="match status" value="1"/>
</dbReference>
<feature type="compositionally biased region" description="Polar residues" evidence="6">
    <location>
        <begin position="332"/>
        <end position="344"/>
    </location>
</feature>
<keyword evidence="3" id="KW-0378">Hydrolase</keyword>
<evidence type="ECO:0000313" key="8">
    <source>
        <dbReference type="EMBL" id="KAJ3114046.1"/>
    </source>
</evidence>
<dbReference type="EMBL" id="JADGJH010001400">
    <property type="protein sequence ID" value="KAJ3114046.1"/>
    <property type="molecule type" value="Genomic_DNA"/>
</dbReference>
<evidence type="ECO:0000259" key="7">
    <source>
        <dbReference type="SMART" id="SM00460"/>
    </source>
</evidence>
<dbReference type="PROSITE" id="PS00137">
    <property type="entry name" value="SUBTILASE_HIS"/>
    <property type="match status" value="1"/>
</dbReference>
<dbReference type="InterPro" id="IPR034193">
    <property type="entry name" value="PCSK9_ProteinaseK-like"/>
</dbReference>
<dbReference type="Gene3D" id="3.10.620.30">
    <property type="match status" value="1"/>
</dbReference>
<dbReference type="InterPro" id="IPR050131">
    <property type="entry name" value="Peptidase_S8_subtilisin-like"/>
</dbReference>
<keyword evidence="4" id="KW-0720">Serine protease</keyword>
<evidence type="ECO:0000256" key="6">
    <source>
        <dbReference type="SAM" id="MobiDB-lite"/>
    </source>
</evidence>
<dbReference type="GO" id="GO:0006508">
    <property type="term" value="P:proteolysis"/>
    <property type="evidence" value="ECO:0007669"/>
    <property type="project" value="UniProtKB-KW"/>
</dbReference>